<reference evidence="2" key="1">
    <citation type="journal article" date="2020" name="Stud. Mycol.">
        <title>101 Dothideomycetes genomes: a test case for predicting lifestyles and emergence of pathogens.</title>
        <authorList>
            <person name="Haridas S."/>
            <person name="Albert R."/>
            <person name="Binder M."/>
            <person name="Bloem J."/>
            <person name="Labutti K."/>
            <person name="Salamov A."/>
            <person name="Andreopoulos B."/>
            <person name="Baker S."/>
            <person name="Barry K."/>
            <person name="Bills G."/>
            <person name="Bluhm B."/>
            <person name="Cannon C."/>
            <person name="Castanera R."/>
            <person name="Culley D."/>
            <person name="Daum C."/>
            <person name="Ezra D."/>
            <person name="Gonzalez J."/>
            <person name="Henrissat B."/>
            <person name="Kuo A."/>
            <person name="Liang C."/>
            <person name="Lipzen A."/>
            <person name="Lutzoni F."/>
            <person name="Magnuson J."/>
            <person name="Mondo S."/>
            <person name="Nolan M."/>
            <person name="Ohm R."/>
            <person name="Pangilinan J."/>
            <person name="Park H.-J."/>
            <person name="Ramirez L."/>
            <person name="Alfaro M."/>
            <person name="Sun H."/>
            <person name="Tritt A."/>
            <person name="Yoshinaga Y."/>
            <person name="Zwiers L.-H."/>
            <person name="Turgeon B."/>
            <person name="Goodwin S."/>
            <person name="Spatafora J."/>
            <person name="Crous P."/>
            <person name="Grigoriev I."/>
        </authorList>
    </citation>
    <scope>NUCLEOTIDE SEQUENCE</scope>
    <source>
        <strain evidence="2">CBS 627.86</strain>
    </source>
</reference>
<sequence length="150" mass="17143">MHGARQTSDITGRPASHKAKKSVLHRPNEMTNHKQTHQQEHAVEDDVTFFYKRLVLCRHQTYDPFFIDFFIELSCSATMSGATAPKKQGKELNEFTMEDRRSFDSYIAEYRAKKELKENPALQAEVHGSSALVSSSSPRPKRKKSRCVVS</sequence>
<dbReference type="EMBL" id="ML977318">
    <property type="protein sequence ID" value="KAF2117649.1"/>
    <property type="molecule type" value="Genomic_DNA"/>
</dbReference>
<feature type="compositionally biased region" description="Polar residues" evidence="1">
    <location>
        <begin position="1"/>
        <end position="10"/>
    </location>
</feature>
<feature type="region of interest" description="Disordered" evidence="1">
    <location>
        <begin position="120"/>
        <end position="150"/>
    </location>
</feature>
<evidence type="ECO:0000313" key="2">
    <source>
        <dbReference type="EMBL" id="KAF2117649.1"/>
    </source>
</evidence>
<feature type="region of interest" description="Disordered" evidence="1">
    <location>
        <begin position="1"/>
        <end position="40"/>
    </location>
</feature>
<feature type="compositionally biased region" description="Low complexity" evidence="1">
    <location>
        <begin position="129"/>
        <end position="138"/>
    </location>
</feature>
<dbReference type="Proteomes" id="UP000799770">
    <property type="component" value="Unassembled WGS sequence"/>
</dbReference>
<keyword evidence="3" id="KW-1185">Reference proteome</keyword>
<proteinExistence type="predicted"/>
<feature type="compositionally biased region" description="Basic residues" evidence="1">
    <location>
        <begin position="139"/>
        <end position="150"/>
    </location>
</feature>
<organism evidence="2 3">
    <name type="scientific">Lophiotrema nucula</name>
    <dbReference type="NCBI Taxonomy" id="690887"/>
    <lineage>
        <taxon>Eukaryota</taxon>
        <taxon>Fungi</taxon>
        <taxon>Dikarya</taxon>
        <taxon>Ascomycota</taxon>
        <taxon>Pezizomycotina</taxon>
        <taxon>Dothideomycetes</taxon>
        <taxon>Pleosporomycetidae</taxon>
        <taxon>Pleosporales</taxon>
        <taxon>Lophiotremataceae</taxon>
        <taxon>Lophiotrema</taxon>
    </lineage>
</organism>
<feature type="compositionally biased region" description="Basic and acidic residues" evidence="1">
    <location>
        <begin position="26"/>
        <end position="40"/>
    </location>
</feature>
<name>A0A6A5ZDM8_9PLEO</name>
<accession>A0A6A5ZDM8</accession>
<protein>
    <submittedName>
        <fullName evidence="2">Uncharacterized protein</fullName>
    </submittedName>
</protein>
<evidence type="ECO:0000313" key="3">
    <source>
        <dbReference type="Proteomes" id="UP000799770"/>
    </source>
</evidence>
<gene>
    <name evidence="2" type="ORF">BDV96DRAFT_570611</name>
</gene>
<dbReference type="AlphaFoldDB" id="A0A6A5ZDM8"/>
<feature type="compositionally biased region" description="Basic residues" evidence="1">
    <location>
        <begin position="15"/>
        <end position="24"/>
    </location>
</feature>
<evidence type="ECO:0000256" key="1">
    <source>
        <dbReference type="SAM" id="MobiDB-lite"/>
    </source>
</evidence>